<dbReference type="AlphaFoldDB" id="A0A0B2JSE6"/>
<keyword evidence="2 3" id="KW-0808">Transferase</keyword>
<dbReference type="RefSeq" id="WP_039210898.1">
    <property type="nucleotide sequence ID" value="NZ_JSCE01000213.1"/>
</dbReference>
<gene>
    <name evidence="3" type="ORF">NZ47_11575</name>
</gene>
<dbReference type="CDD" id="cd03789">
    <property type="entry name" value="GT9_LPS_heptosyltransferase"/>
    <property type="match status" value="1"/>
</dbReference>
<keyword evidence="4" id="KW-1185">Reference proteome</keyword>
<dbReference type="Proteomes" id="UP000030993">
    <property type="component" value="Unassembled WGS sequence"/>
</dbReference>
<evidence type="ECO:0000256" key="1">
    <source>
        <dbReference type="ARBA" id="ARBA00022676"/>
    </source>
</evidence>
<evidence type="ECO:0000256" key="2">
    <source>
        <dbReference type="ARBA" id="ARBA00022679"/>
    </source>
</evidence>
<dbReference type="EMBL" id="JSCE01000213">
    <property type="protein sequence ID" value="KHM51235.1"/>
    <property type="molecule type" value="Genomic_DNA"/>
</dbReference>
<comment type="caution">
    <text evidence="3">The sequence shown here is derived from an EMBL/GenBank/DDBJ whole genome shotgun (WGS) entry which is preliminary data.</text>
</comment>
<organism evidence="3 4">
    <name type="scientific">Anaerovibrio lipolyticus</name>
    <dbReference type="NCBI Taxonomy" id="82374"/>
    <lineage>
        <taxon>Bacteria</taxon>
        <taxon>Bacillati</taxon>
        <taxon>Bacillota</taxon>
        <taxon>Negativicutes</taxon>
        <taxon>Selenomonadales</taxon>
        <taxon>Selenomonadaceae</taxon>
        <taxon>Anaerovibrio</taxon>
    </lineage>
</organism>
<sequence>MRNYNNILVINLMHIGDLMLATPVLRTLRANYPNSRITLLVDKKLADLVVHNKWIDECLLIDKKGADNALPAFIKFIKKVRHKNYDLVINLHRNERASALAAFSGAKTIVGYSKPIFSLWFTKVMNNPSVAHHIGWGPFHLFPPYKYVPGWEHQVHAHLNVLKEALDIEQIDDGGLEMWVDEKDTASADKIWLDSFPKDTKVVAFNIGASWITKRWLDSYFAQCADQLLDKGYGVAFFGGPMDTEIVNKCISQMKNKDSELIKVFTGKLSLAELAAMLKKCALMLTTDSGPMHVGVSQSVPVVTMFGASPVPGFYPYDAKDVLIKSPEPCHPCGIHQCPHAGDRNLACMKNITVETVMKYVWELLEKYEDQAGNMPREYGAYKCRVVEATKAE</sequence>
<dbReference type="GO" id="GO:0005829">
    <property type="term" value="C:cytosol"/>
    <property type="evidence" value="ECO:0007669"/>
    <property type="project" value="TreeGrafter"/>
</dbReference>
<reference evidence="3 4" key="1">
    <citation type="journal article" date="2013" name="PLoS ONE">
        <title>Identification and characterization of three novel lipases belonging to families II and V from Anaerovibrio lipolyticus 5ST.</title>
        <authorList>
            <person name="Prive F."/>
            <person name="Kaderbhai N.N."/>
            <person name="Girdwood S."/>
            <person name="Worgan H.J."/>
            <person name="Pinloche E."/>
            <person name="Scollan N.D."/>
            <person name="Huws S.A."/>
            <person name="Newbold C.J."/>
        </authorList>
    </citation>
    <scope>NUCLEOTIDE SEQUENCE [LARGE SCALE GENOMIC DNA]</scope>
    <source>
        <strain evidence="3 4">5S</strain>
    </source>
</reference>
<dbReference type="InterPro" id="IPR002201">
    <property type="entry name" value="Glyco_trans_9"/>
</dbReference>
<dbReference type="eggNOG" id="COG0859">
    <property type="taxonomic scope" value="Bacteria"/>
</dbReference>
<protein>
    <submittedName>
        <fullName evidence="3">Heptosyltransferase</fullName>
    </submittedName>
</protein>
<dbReference type="GO" id="GO:0009244">
    <property type="term" value="P:lipopolysaccharide core region biosynthetic process"/>
    <property type="evidence" value="ECO:0007669"/>
    <property type="project" value="TreeGrafter"/>
</dbReference>
<evidence type="ECO:0000313" key="3">
    <source>
        <dbReference type="EMBL" id="KHM51235.1"/>
    </source>
</evidence>
<name>A0A0B2JSE6_9FIRM</name>
<dbReference type="PANTHER" id="PTHR30160">
    <property type="entry name" value="TETRAACYLDISACCHARIDE 4'-KINASE-RELATED"/>
    <property type="match status" value="1"/>
</dbReference>
<dbReference type="Gene3D" id="3.40.50.2000">
    <property type="entry name" value="Glycogen Phosphorylase B"/>
    <property type="match status" value="2"/>
</dbReference>
<dbReference type="GO" id="GO:0008713">
    <property type="term" value="F:ADP-heptose-lipopolysaccharide heptosyltransferase activity"/>
    <property type="evidence" value="ECO:0007669"/>
    <property type="project" value="TreeGrafter"/>
</dbReference>
<dbReference type="Pfam" id="PF01075">
    <property type="entry name" value="Glyco_transf_9"/>
    <property type="match status" value="1"/>
</dbReference>
<proteinExistence type="predicted"/>
<accession>A0A0B2JSE6</accession>
<keyword evidence="1" id="KW-0328">Glycosyltransferase</keyword>
<dbReference type="STRING" id="82374.NZ47_11575"/>
<dbReference type="PANTHER" id="PTHR30160:SF1">
    <property type="entry name" value="LIPOPOLYSACCHARIDE 1,2-N-ACETYLGLUCOSAMINETRANSFERASE-RELATED"/>
    <property type="match status" value="1"/>
</dbReference>
<evidence type="ECO:0000313" key="4">
    <source>
        <dbReference type="Proteomes" id="UP000030993"/>
    </source>
</evidence>
<dbReference type="SUPFAM" id="SSF53756">
    <property type="entry name" value="UDP-Glycosyltransferase/glycogen phosphorylase"/>
    <property type="match status" value="1"/>
</dbReference>
<dbReference type="InterPro" id="IPR051199">
    <property type="entry name" value="LPS_LOS_Heptosyltrfase"/>
</dbReference>